<dbReference type="Proteomes" id="UP000800035">
    <property type="component" value="Unassembled WGS sequence"/>
</dbReference>
<evidence type="ECO:0000256" key="1">
    <source>
        <dbReference type="SAM" id="MobiDB-lite"/>
    </source>
</evidence>
<feature type="region of interest" description="Disordered" evidence="1">
    <location>
        <begin position="1"/>
        <end position="34"/>
    </location>
</feature>
<keyword evidence="3" id="KW-1185">Reference proteome</keyword>
<evidence type="ECO:0000313" key="3">
    <source>
        <dbReference type="Proteomes" id="UP000800035"/>
    </source>
</evidence>
<feature type="compositionally biased region" description="Polar residues" evidence="1">
    <location>
        <begin position="16"/>
        <end position="33"/>
    </location>
</feature>
<organism evidence="2 3">
    <name type="scientific">Byssothecium circinans</name>
    <dbReference type="NCBI Taxonomy" id="147558"/>
    <lineage>
        <taxon>Eukaryota</taxon>
        <taxon>Fungi</taxon>
        <taxon>Dikarya</taxon>
        <taxon>Ascomycota</taxon>
        <taxon>Pezizomycotina</taxon>
        <taxon>Dothideomycetes</taxon>
        <taxon>Pleosporomycetidae</taxon>
        <taxon>Pleosporales</taxon>
        <taxon>Massarineae</taxon>
        <taxon>Massarinaceae</taxon>
        <taxon>Byssothecium</taxon>
    </lineage>
</organism>
<sequence>MAEYGITSRPPLNVPATLTNTQTPSSPAQTSYPTSPPVNYHGLYLRQEPGASTLIRATLRCLNSLPFNLSLLPHPPLTSRIDRTVEYSDHTGSPLTTYSEKPSLSLSLCIRTNHTPDNPQLPCSTTSCKMNGFGSSSAATTRSNRAHCFAQSYAYLVLTSISQKTKKERISDVLGQLGTGKEDPSVESQINLLGGKGSGAGSSSMASASDPSSGAGMNATPSGLGGGASNGINAGSFGDSSTASSAGTFGSNAINAGFGDSVKAVDTDIVHKQAPIQLPTQTQAQSGFRSPALANTTTAANAGMGMVGSNSFVVNRVPAAMTSSAAGVNPTALRNIPSASQATSRRHRGNKFDFVRDHTIRRSQAPIHRAANPLISAEWTSNKKSFKYTMAALSKTQTRFLAHVAAKKGTHAPKLRQLHRRLVSHGAKAQRTKAKFLAKQWEVVKDYFLFYRENNLSFSIDQLRKGGNMAAEESQRLSKFLSALTSCLSKVRKATLSSARLSAAGWNAGQMFAFASFLESHAQHTKEFRIFSVITETLSRLGRRMWATYGCDTMLVDGGTPELRYVMDMRRLQEFFGNAVDVVTTLPTAENISAGQLRYWSFDAFVEMQGRLAGMVLPNAPDVDHEVHKELNELFAAYLKVTDSFEEKEKAKAKAQGRRAETMSSRVFNAAGRELSHMLNAWGSTPEKSPEKLTTDDFMQMGPAIEAALEAMKHAEGNGQQLNAADIVNDDWDLPLFHSFVDWIMQFQDMTGYWGEFFQGLNKMRSVLPHMT</sequence>
<protein>
    <submittedName>
        <fullName evidence="2">Uncharacterized protein</fullName>
    </submittedName>
</protein>
<feature type="compositionally biased region" description="Low complexity" evidence="1">
    <location>
        <begin position="201"/>
        <end position="216"/>
    </location>
</feature>
<feature type="region of interest" description="Disordered" evidence="1">
    <location>
        <begin position="176"/>
        <end position="222"/>
    </location>
</feature>
<dbReference type="AlphaFoldDB" id="A0A6A5TK81"/>
<proteinExistence type="predicted"/>
<gene>
    <name evidence="2" type="ORF">CC80DRAFT_507562</name>
</gene>
<evidence type="ECO:0000313" key="2">
    <source>
        <dbReference type="EMBL" id="KAF1953115.1"/>
    </source>
</evidence>
<accession>A0A6A5TK81</accession>
<dbReference type="EMBL" id="ML977006">
    <property type="protein sequence ID" value="KAF1953115.1"/>
    <property type="molecule type" value="Genomic_DNA"/>
</dbReference>
<reference evidence="2" key="1">
    <citation type="journal article" date="2020" name="Stud. Mycol.">
        <title>101 Dothideomycetes genomes: a test case for predicting lifestyles and emergence of pathogens.</title>
        <authorList>
            <person name="Haridas S."/>
            <person name="Albert R."/>
            <person name="Binder M."/>
            <person name="Bloem J."/>
            <person name="Labutti K."/>
            <person name="Salamov A."/>
            <person name="Andreopoulos B."/>
            <person name="Baker S."/>
            <person name="Barry K."/>
            <person name="Bills G."/>
            <person name="Bluhm B."/>
            <person name="Cannon C."/>
            <person name="Castanera R."/>
            <person name="Culley D."/>
            <person name="Daum C."/>
            <person name="Ezra D."/>
            <person name="Gonzalez J."/>
            <person name="Henrissat B."/>
            <person name="Kuo A."/>
            <person name="Liang C."/>
            <person name="Lipzen A."/>
            <person name="Lutzoni F."/>
            <person name="Magnuson J."/>
            <person name="Mondo S."/>
            <person name="Nolan M."/>
            <person name="Ohm R."/>
            <person name="Pangilinan J."/>
            <person name="Park H.-J."/>
            <person name="Ramirez L."/>
            <person name="Alfaro M."/>
            <person name="Sun H."/>
            <person name="Tritt A."/>
            <person name="Yoshinaga Y."/>
            <person name="Zwiers L.-H."/>
            <person name="Turgeon B."/>
            <person name="Goodwin S."/>
            <person name="Spatafora J."/>
            <person name="Crous P."/>
            <person name="Grigoriev I."/>
        </authorList>
    </citation>
    <scope>NUCLEOTIDE SEQUENCE</scope>
    <source>
        <strain evidence="2">CBS 675.92</strain>
    </source>
</reference>
<name>A0A6A5TK81_9PLEO</name>